<accession>A0ABS2EEQ1</accession>
<evidence type="ECO:0000256" key="2">
    <source>
        <dbReference type="SAM" id="MobiDB-lite"/>
    </source>
</evidence>
<evidence type="ECO:0000313" key="3">
    <source>
        <dbReference type="EMBL" id="MBM6743419.1"/>
    </source>
</evidence>
<protein>
    <submittedName>
        <fullName evidence="3">Relaxasome subunit MobC</fullName>
    </submittedName>
</protein>
<keyword evidence="1" id="KW-0175">Coiled coil</keyword>
<gene>
    <name evidence="3" type="ORF">H6A32_03720</name>
</gene>
<reference evidence="3 4" key="1">
    <citation type="journal article" date="2021" name="Sci. Rep.">
        <title>The distribution of antibiotic resistance genes in chicken gut microbiota commensals.</title>
        <authorList>
            <person name="Juricova H."/>
            <person name="Matiasovicova J."/>
            <person name="Kubasova T."/>
            <person name="Cejkova D."/>
            <person name="Rychlik I."/>
        </authorList>
    </citation>
    <scope>NUCLEOTIDE SEQUENCE [LARGE SCALE GENOMIC DNA]</scope>
    <source>
        <strain evidence="3 4">An770</strain>
    </source>
</reference>
<feature type="region of interest" description="Disordered" evidence="2">
    <location>
        <begin position="90"/>
        <end position="111"/>
    </location>
</feature>
<name>A0ABS2EEQ1_9FIRM</name>
<sequence>MSRSKRTVEERIAELNKREQNMLEKASRLKAQKKELEKRYKEEQKKARTHRLCQIGGAVESVLGGPIEEADIPKLIGFLKRQEENGCYFSRAMGREPKEKKYTEATRREDF</sequence>
<feature type="compositionally biased region" description="Basic and acidic residues" evidence="2">
    <location>
        <begin position="93"/>
        <end position="111"/>
    </location>
</feature>
<comment type="caution">
    <text evidence="3">The sequence shown here is derived from an EMBL/GenBank/DDBJ whole genome shotgun (WGS) entry which is preliminary data.</text>
</comment>
<dbReference type="Proteomes" id="UP000775686">
    <property type="component" value="Unassembled WGS sequence"/>
</dbReference>
<evidence type="ECO:0000256" key="1">
    <source>
        <dbReference type="SAM" id="Coils"/>
    </source>
</evidence>
<organism evidence="3 4">
    <name type="scientific">Drancourtella massiliensis</name>
    <dbReference type="NCBI Taxonomy" id="1632013"/>
    <lineage>
        <taxon>Bacteria</taxon>
        <taxon>Bacillati</taxon>
        <taxon>Bacillota</taxon>
        <taxon>Clostridia</taxon>
        <taxon>Eubacteriales</taxon>
        <taxon>Oscillospiraceae</taxon>
        <taxon>Drancourtella</taxon>
    </lineage>
</organism>
<dbReference type="RefSeq" id="WP_204863797.1">
    <property type="nucleotide sequence ID" value="NZ_JACJKH010000005.1"/>
</dbReference>
<dbReference type="EMBL" id="JACJKH010000005">
    <property type="protein sequence ID" value="MBM6743419.1"/>
    <property type="molecule type" value="Genomic_DNA"/>
</dbReference>
<feature type="coiled-coil region" evidence="1">
    <location>
        <begin position="5"/>
        <end position="46"/>
    </location>
</feature>
<keyword evidence="4" id="KW-1185">Reference proteome</keyword>
<proteinExistence type="predicted"/>
<evidence type="ECO:0000313" key="4">
    <source>
        <dbReference type="Proteomes" id="UP000775686"/>
    </source>
</evidence>